<protein>
    <submittedName>
        <fullName evidence="1">Uncharacterized protein</fullName>
    </submittedName>
</protein>
<sequence length="85" mass="9482">MDDAVVSDDPHIDEIGNFGLFREERPSFSLLQVRDRACDDAHGAEYLREPVIDGARRLVGHVAQVSFRKVVYGPPELDGVVDHHA</sequence>
<dbReference type="EMBL" id="VSSQ01012207">
    <property type="protein sequence ID" value="MPM48690.1"/>
    <property type="molecule type" value="Genomic_DNA"/>
</dbReference>
<comment type="caution">
    <text evidence="1">The sequence shown here is derived from an EMBL/GenBank/DDBJ whole genome shotgun (WGS) entry which is preliminary data.</text>
</comment>
<dbReference type="AlphaFoldDB" id="A0A645A693"/>
<name>A0A645A693_9ZZZZ</name>
<accession>A0A645A693</accession>
<evidence type="ECO:0000313" key="1">
    <source>
        <dbReference type="EMBL" id="MPM48690.1"/>
    </source>
</evidence>
<proteinExistence type="predicted"/>
<organism evidence="1">
    <name type="scientific">bioreactor metagenome</name>
    <dbReference type="NCBI Taxonomy" id="1076179"/>
    <lineage>
        <taxon>unclassified sequences</taxon>
        <taxon>metagenomes</taxon>
        <taxon>ecological metagenomes</taxon>
    </lineage>
</organism>
<reference evidence="1" key="1">
    <citation type="submission" date="2019-08" db="EMBL/GenBank/DDBJ databases">
        <authorList>
            <person name="Kucharzyk K."/>
            <person name="Murdoch R.W."/>
            <person name="Higgins S."/>
            <person name="Loffler F."/>
        </authorList>
    </citation>
    <scope>NUCLEOTIDE SEQUENCE</scope>
</reference>
<gene>
    <name evidence="1" type="ORF">SDC9_95416</name>
</gene>